<comment type="caution">
    <text evidence="2">The sequence shown here is derived from an EMBL/GenBank/DDBJ whole genome shotgun (WGS) entry which is preliminary data.</text>
</comment>
<evidence type="ECO:0000313" key="3">
    <source>
        <dbReference type="Proteomes" id="UP000664940"/>
    </source>
</evidence>
<protein>
    <submittedName>
        <fullName evidence="2">Uncharacterized protein</fullName>
    </submittedName>
</protein>
<sequence>MQRVRPGEWGDCAHEAFPRLQSPQRQQQCRPPGRLLPSPCHTWFSIWPEGWGRRCRASTFRFLKRGRPPLPIRTTPPPTHSLPALAWCKEHGLRLSSIHAHLLAPETSPRKADWCPQAHQPETPLYSRLPQKNWGPAARQVSPSCSGS</sequence>
<proteinExistence type="predicted"/>
<gene>
    <name evidence="2" type="ORF">HJG60_011800</name>
</gene>
<accession>A0A834DSP9</accession>
<dbReference type="AlphaFoldDB" id="A0A834DSP9"/>
<evidence type="ECO:0000313" key="2">
    <source>
        <dbReference type="EMBL" id="KAF6094690.1"/>
    </source>
</evidence>
<feature type="region of interest" description="Disordered" evidence="1">
    <location>
        <begin position="109"/>
        <end position="148"/>
    </location>
</feature>
<organism evidence="2 3">
    <name type="scientific">Phyllostomus discolor</name>
    <name type="common">pale spear-nosed bat</name>
    <dbReference type="NCBI Taxonomy" id="89673"/>
    <lineage>
        <taxon>Eukaryota</taxon>
        <taxon>Metazoa</taxon>
        <taxon>Chordata</taxon>
        <taxon>Craniata</taxon>
        <taxon>Vertebrata</taxon>
        <taxon>Euteleostomi</taxon>
        <taxon>Mammalia</taxon>
        <taxon>Eutheria</taxon>
        <taxon>Laurasiatheria</taxon>
        <taxon>Chiroptera</taxon>
        <taxon>Yangochiroptera</taxon>
        <taxon>Phyllostomidae</taxon>
        <taxon>Phyllostominae</taxon>
        <taxon>Phyllostomus</taxon>
    </lineage>
</organism>
<name>A0A834DSP9_9CHIR</name>
<dbReference type="Proteomes" id="UP000664940">
    <property type="component" value="Unassembled WGS sequence"/>
</dbReference>
<dbReference type="EMBL" id="JABVXQ010000008">
    <property type="protein sequence ID" value="KAF6094690.1"/>
    <property type="molecule type" value="Genomic_DNA"/>
</dbReference>
<evidence type="ECO:0000256" key="1">
    <source>
        <dbReference type="SAM" id="MobiDB-lite"/>
    </source>
</evidence>
<reference evidence="2 3" key="1">
    <citation type="journal article" date="2020" name="Nature">
        <title>Six reference-quality genomes reveal evolution of bat adaptations.</title>
        <authorList>
            <person name="Jebb D."/>
            <person name="Huang Z."/>
            <person name="Pippel M."/>
            <person name="Hughes G.M."/>
            <person name="Lavrichenko K."/>
            <person name="Devanna P."/>
            <person name="Winkler S."/>
            <person name="Jermiin L.S."/>
            <person name="Skirmuntt E.C."/>
            <person name="Katzourakis A."/>
            <person name="Burkitt-Gray L."/>
            <person name="Ray D.A."/>
            <person name="Sullivan K.A.M."/>
            <person name="Roscito J.G."/>
            <person name="Kirilenko B.M."/>
            <person name="Davalos L.M."/>
            <person name="Corthals A.P."/>
            <person name="Power M.L."/>
            <person name="Jones G."/>
            <person name="Ransome R.D."/>
            <person name="Dechmann D.K.N."/>
            <person name="Locatelli A.G."/>
            <person name="Puechmaille S.J."/>
            <person name="Fedrigo O."/>
            <person name="Jarvis E.D."/>
            <person name="Hiller M."/>
            <person name="Vernes S.C."/>
            <person name="Myers E.W."/>
            <person name="Teeling E.C."/>
        </authorList>
    </citation>
    <scope>NUCLEOTIDE SEQUENCE [LARGE SCALE GENOMIC DNA]</scope>
    <source>
        <strain evidence="2">Bat1K_MPI-CBG_1</strain>
    </source>
</reference>